<protein>
    <recommendedName>
        <fullName evidence="5">RRM domain-containing protein</fullName>
    </recommendedName>
</protein>
<dbReference type="GO" id="GO:0016757">
    <property type="term" value="F:glycosyltransferase activity"/>
    <property type="evidence" value="ECO:0007669"/>
    <property type="project" value="UniProtKB-KW"/>
</dbReference>
<reference evidence="6" key="1">
    <citation type="submission" date="2021-02" db="EMBL/GenBank/DDBJ databases">
        <authorList>
            <person name="Dougan E. K."/>
            <person name="Rhodes N."/>
            <person name="Thang M."/>
            <person name="Chan C."/>
        </authorList>
    </citation>
    <scope>NUCLEOTIDE SEQUENCE</scope>
</reference>
<keyword evidence="2" id="KW-0328">Glycosyltransferase</keyword>
<keyword evidence="4" id="KW-0694">RNA-binding</keyword>
<proteinExistence type="inferred from homology"/>
<dbReference type="Gene3D" id="3.90.550.10">
    <property type="entry name" value="Spore Coat Polysaccharide Biosynthesis Protein SpsA, Chain A"/>
    <property type="match status" value="1"/>
</dbReference>
<dbReference type="SUPFAM" id="SSF54928">
    <property type="entry name" value="RNA-binding domain, RBD"/>
    <property type="match status" value="1"/>
</dbReference>
<sequence length="429" mass="48426">MSAIQAGSPHRVFLRGLPVELANRSTLQNICSAFGDVEDAWVRVVDRTAGLHESWSFVQFATGAGATSAAEAGQDIWERVAQAQGLQIDASSIKGTLLQSQKHAEGEVVAESVVLDALEAEDVGNFDFESFRERFSMWLGRPVLRRDAEIIFKVLHEHRPDATVHGILRSAKDMHDDDAPAGTDILLVMAYSANYAPGAVCQRVNYEYSRRHGYGFKCEVLTNEDMLAAISPRDALTWYKVLLLKRELSTETYKYVVWLDGDAAILDQDKSFESFIHQAKGRHLILQEDLSAECRVNCGVMIFRRSNWTLTLLRLLWEGNLSRRHHCKPYYEQSALVRLLVEAKELPARPSTARLQRPWHSDKVCLLPLRSLQTNRLREVQLIHPDKSFVFHPLFASEQFAEDKAQALCSVLASMGHSIREGDMQCPHK</sequence>
<evidence type="ECO:0000259" key="5">
    <source>
        <dbReference type="PROSITE" id="PS50102"/>
    </source>
</evidence>
<dbReference type="GO" id="GO:0006487">
    <property type="term" value="P:protein N-linked glycosylation"/>
    <property type="evidence" value="ECO:0007669"/>
    <property type="project" value="TreeGrafter"/>
</dbReference>
<dbReference type="Proteomes" id="UP000601435">
    <property type="component" value="Unassembled WGS sequence"/>
</dbReference>
<comment type="caution">
    <text evidence="6">The sequence shown here is derived from an EMBL/GenBank/DDBJ whole genome shotgun (WGS) entry which is preliminary data.</text>
</comment>
<dbReference type="PROSITE" id="PS50102">
    <property type="entry name" value="RRM"/>
    <property type="match status" value="1"/>
</dbReference>
<dbReference type="GO" id="GO:0000139">
    <property type="term" value="C:Golgi membrane"/>
    <property type="evidence" value="ECO:0007669"/>
    <property type="project" value="TreeGrafter"/>
</dbReference>
<evidence type="ECO:0000313" key="6">
    <source>
        <dbReference type="EMBL" id="CAE7800863.1"/>
    </source>
</evidence>
<dbReference type="EMBL" id="CAJNJA010044297">
    <property type="protein sequence ID" value="CAE7800863.1"/>
    <property type="molecule type" value="Genomic_DNA"/>
</dbReference>
<dbReference type="AlphaFoldDB" id="A0A812YX96"/>
<dbReference type="OrthoDB" id="407658at2759"/>
<evidence type="ECO:0000256" key="4">
    <source>
        <dbReference type="PROSITE-ProRule" id="PRU00176"/>
    </source>
</evidence>
<dbReference type="GO" id="GO:0003723">
    <property type="term" value="F:RNA binding"/>
    <property type="evidence" value="ECO:0007669"/>
    <property type="project" value="UniProtKB-UniRule"/>
</dbReference>
<comment type="similarity">
    <text evidence="1">Belongs to the glycosyltransferase 34 family.</text>
</comment>
<evidence type="ECO:0000256" key="1">
    <source>
        <dbReference type="ARBA" id="ARBA00005664"/>
    </source>
</evidence>
<dbReference type="InterPro" id="IPR029044">
    <property type="entry name" value="Nucleotide-diphossugar_trans"/>
</dbReference>
<evidence type="ECO:0000313" key="7">
    <source>
        <dbReference type="Proteomes" id="UP000601435"/>
    </source>
</evidence>
<name>A0A812YX96_9DINO</name>
<gene>
    <name evidence="6" type="ORF">SNEC2469_LOCUS23622</name>
</gene>
<dbReference type="InterPro" id="IPR035979">
    <property type="entry name" value="RBD_domain_sf"/>
</dbReference>
<keyword evidence="3" id="KW-0808">Transferase</keyword>
<dbReference type="PANTHER" id="PTHR31306:SF4">
    <property type="entry name" value="ALPHA-1,2-GALACTOSYLTRANSFERASE"/>
    <property type="match status" value="1"/>
</dbReference>
<dbReference type="InterPro" id="IPR008630">
    <property type="entry name" value="Glyco_trans_34"/>
</dbReference>
<dbReference type="InterPro" id="IPR012677">
    <property type="entry name" value="Nucleotide-bd_a/b_plait_sf"/>
</dbReference>
<accession>A0A812YX96</accession>
<evidence type="ECO:0000256" key="2">
    <source>
        <dbReference type="ARBA" id="ARBA00022676"/>
    </source>
</evidence>
<organism evidence="6 7">
    <name type="scientific">Symbiodinium necroappetens</name>
    <dbReference type="NCBI Taxonomy" id="1628268"/>
    <lineage>
        <taxon>Eukaryota</taxon>
        <taxon>Sar</taxon>
        <taxon>Alveolata</taxon>
        <taxon>Dinophyceae</taxon>
        <taxon>Suessiales</taxon>
        <taxon>Symbiodiniaceae</taxon>
        <taxon>Symbiodinium</taxon>
    </lineage>
</organism>
<dbReference type="Gene3D" id="3.30.70.330">
    <property type="match status" value="1"/>
</dbReference>
<dbReference type="InterPro" id="IPR000504">
    <property type="entry name" value="RRM_dom"/>
</dbReference>
<dbReference type="PANTHER" id="PTHR31306">
    <property type="entry name" value="ALPHA-1,6-MANNOSYLTRANSFERASE MNN11-RELATED"/>
    <property type="match status" value="1"/>
</dbReference>
<evidence type="ECO:0000256" key="3">
    <source>
        <dbReference type="ARBA" id="ARBA00022679"/>
    </source>
</evidence>
<keyword evidence="7" id="KW-1185">Reference proteome</keyword>
<feature type="domain" description="RRM" evidence="5">
    <location>
        <begin position="10"/>
        <end position="93"/>
    </location>
</feature>
<dbReference type="SUPFAM" id="SSF53448">
    <property type="entry name" value="Nucleotide-diphospho-sugar transferases"/>
    <property type="match status" value="1"/>
</dbReference>